<feature type="transmembrane region" description="Helical" evidence="2">
    <location>
        <begin position="61"/>
        <end position="81"/>
    </location>
</feature>
<feature type="transmembrane region" description="Helical" evidence="2">
    <location>
        <begin position="129"/>
        <end position="155"/>
    </location>
</feature>
<dbReference type="PANTHER" id="PTHR46154">
    <property type="match status" value="1"/>
</dbReference>
<feature type="transmembrane region" description="Helical" evidence="2">
    <location>
        <begin position="525"/>
        <end position="544"/>
    </location>
</feature>
<feature type="transmembrane region" description="Helical" evidence="2">
    <location>
        <begin position="611"/>
        <end position="634"/>
    </location>
</feature>
<evidence type="ECO:0000313" key="3">
    <source>
        <dbReference type="EMBL" id="KAL5107643.1"/>
    </source>
</evidence>
<dbReference type="PANTHER" id="PTHR46154:SF4">
    <property type="entry name" value="UREA ACTIVE TRANSPORTER"/>
    <property type="match status" value="1"/>
</dbReference>
<feature type="transmembrane region" description="Helical" evidence="2">
    <location>
        <begin position="102"/>
        <end position="123"/>
    </location>
</feature>
<keyword evidence="4" id="KW-1185">Reference proteome</keyword>
<feature type="transmembrane region" description="Helical" evidence="2">
    <location>
        <begin position="30"/>
        <end position="55"/>
    </location>
</feature>
<evidence type="ECO:0000256" key="1">
    <source>
        <dbReference type="ARBA" id="ARBA00022448"/>
    </source>
</evidence>
<accession>A0ABR4QD22</accession>
<sequence>MWCRRRASFKLVNKIVEPVPKSKAKLRLDIFICAFLGQSVWIFTLSESTAFGTLVGVSGPAWYALAAAMPTVLFMIPLVRCRMIAPGAQTFLHVIYGRFGRSAHLMFCTFALLNNLSIVATMIETGNRIFSSISTEITFDLVWIVAITIAGICVSSANLRQVVPVCIVGSGFLMLSTMAFFIGVFFLSSNPKLGSIEKIYEKNVVEKDLYSDTINRMSFRNWYTWLVATGKFFRGLTPIFMDQATWQTCCYSAPGEESIGVAVSSMLWMTIPYAFATACSNGFVALTPHEELVNLSRGALCSQPSVIVAKALFGRVGLLVLFVIFAFIIANISVFQLFSISSILTFDIYAIHMRPFRVCFDVNCCILCGKTRDLIFRPKENCECVPVPCCRQCQIDRIKRCAAKGPILPPCECRIHAKYMDYRKLLANMRRTSVLVIFSVILPIGLLFNFPAVKSVALNGGINTVVSATLGSLLYSFFWERMTSAGVVIGTALSSSVAGSMWILLKSLTALHPNFDISADVLDNMLFAVAIVGGFVFPLLVVWIERFHKRFRNEDDMDLRCQPWHRIYEMDNPLAPWAFEFAESFSLSNFDMESYNRPDPEEVRKAYRRSWYFALGGPILYLVLYSLVIPGPFYAVSVLDIVFFKAWIYLVLVILVVSAAVTLFMPIVWEGIHLYYLRRTQKKSRDEQRVNSNIEFVIPLKLRSYDQLMANQSTDVTTFLPFLDAY</sequence>
<keyword evidence="2" id="KW-0472">Membrane</keyword>
<organism evidence="3 4">
    <name type="scientific">Taenia crassiceps</name>
    <dbReference type="NCBI Taxonomy" id="6207"/>
    <lineage>
        <taxon>Eukaryota</taxon>
        <taxon>Metazoa</taxon>
        <taxon>Spiralia</taxon>
        <taxon>Lophotrochozoa</taxon>
        <taxon>Platyhelminthes</taxon>
        <taxon>Cestoda</taxon>
        <taxon>Eucestoda</taxon>
        <taxon>Cyclophyllidea</taxon>
        <taxon>Taeniidae</taxon>
        <taxon>Taenia</taxon>
    </lineage>
</organism>
<protein>
    <submittedName>
        <fullName evidence="3">Urea-proton symporter DUR3</fullName>
    </submittedName>
</protein>
<dbReference type="InterPro" id="IPR031155">
    <property type="entry name" value="DUR"/>
</dbReference>
<gene>
    <name evidence="3" type="ORF">TcWFU_004411</name>
</gene>
<feature type="transmembrane region" description="Helical" evidence="2">
    <location>
        <begin position="485"/>
        <end position="505"/>
    </location>
</feature>
<feature type="transmembrane region" description="Helical" evidence="2">
    <location>
        <begin position="432"/>
        <end position="450"/>
    </location>
</feature>
<evidence type="ECO:0000313" key="4">
    <source>
        <dbReference type="Proteomes" id="UP001651158"/>
    </source>
</evidence>
<comment type="caution">
    <text evidence="3">The sequence shown here is derived from an EMBL/GenBank/DDBJ whole genome shotgun (WGS) entry which is preliminary data.</text>
</comment>
<dbReference type="InterPro" id="IPR038377">
    <property type="entry name" value="Na/Glc_symporter_sf"/>
</dbReference>
<dbReference type="Proteomes" id="UP001651158">
    <property type="component" value="Unassembled WGS sequence"/>
</dbReference>
<feature type="transmembrane region" description="Helical" evidence="2">
    <location>
        <begin position="162"/>
        <end position="187"/>
    </location>
</feature>
<name>A0ABR4QD22_9CEST</name>
<keyword evidence="1" id="KW-0813">Transport</keyword>
<keyword evidence="2" id="KW-0812">Transmembrane</keyword>
<keyword evidence="2" id="KW-1133">Transmembrane helix</keyword>
<evidence type="ECO:0000256" key="2">
    <source>
        <dbReference type="SAM" id="Phobius"/>
    </source>
</evidence>
<dbReference type="Gene3D" id="1.20.1730.10">
    <property type="entry name" value="Sodium/glucose cotransporter"/>
    <property type="match status" value="1"/>
</dbReference>
<reference evidence="3 4" key="1">
    <citation type="journal article" date="2022" name="Front. Cell. Infect. Microbiol.">
        <title>The Genomes of Two Strains of Taenia crassiceps the Animal Model for the Study of Human Cysticercosis.</title>
        <authorList>
            <person name="Bobes R.J."/>
            <person name="Estrada K."/>
            <person name="Rios-Valencia D.G."/>
            <person name="Calderon-Gallegos A."/>
            <person name="de la Torre P."/>
            <person name="Carrero J.C."/>
            <person name="Sanchez-Flores A."/>
            <person name="Laclette J.P."/>
        </authorList>
    </citation>
    <scope>NUCLEOTIDE SEQUENCE [LARGE SCALE GENOMIC DNA]</scope>
    <source>
        <strain evidence="3">WFUcys</strain>
    </source>
</reference>
<feature type="transmembrane region" description="Helical" evidence="2">
    <location>
        <begin position="646"/>
        <end position="669"/>
    </location>
</feature>
<dbReference type="EMBL" id="JAKROA010000004">
    <property type="protein sequence ID" value="KAL5107643.1"/>
    <property type="molecule type" value="Genomic_DNA"/>
</dbReference>
<proteinExistence type="predicted"/>
<feature type="transmembrane region" description="Helical" evidence="2">
    <location>
        <begin position="456"/>
        <end position="478"/>
    </location>
</feature>